<dbReference type="NCBIfam" id="NF040863">
    <property type="entry name" value="HgcA_corrinoid"/>
    <property type="match status" value="1"/>
</dbReference>
<gene>
    <name evidence="3" type="ORF">MNBD_NITROSPINAE02-308</name>
</gene>
<keyword evidence="1" id="KW-0472">Membrane</keyword>
<accession>A0A3B1CC08</accession>
<dbReference type="AlphaFoldDB" id="A0A3B1CC08"/>
<keyword evidence="1" id="KW-1133">Transmembrane helix</keyword>
<feature type="transmembrane region" description="Helical" evidence="1">
    <location>
        <begin position="233"/>
        <end position="251"/>
    </location>
</feature>
<feature type="transmembrane region" description="Helical" evidence="1">
    <location>
        <begin position="202"/>
        <end position="221"/>
    </location>
</feature>
<reference evidence="3" key="1">
    <citation type="submission" date="2018-06" db="EMBL/GenBank/DDBJ databases">
        <authorList>
            <person name="Zhirakovskaya E."/>
        </authorList>
    </citation>
    <scope>NUCLEOTIDE SEQUENCE</scope>
</reference>
<dbReference type="Gene3D" id="3.40.50.11600">
    <property type="match status" value="1"/>
</dbReference>
<protein>
    <submittedName>
        <fullName evidence="3">Similar to carbon monoxide dehydrogenase corrinoid/iron-sulfur protein</fullName>
    </submittedName>
</protein>
<name>A0A3B1CC08_9ZZZZ</name>
<dbReference type="InterPro" id="IPR016041">
    <property type="entry name" value="Ac-CoA_synth_d_su_TIM-brl"/>
</dbReference>
<proteinExistence type="predicted"/>
<organism evidence="3">
    <name type="scientific">hydrothermal vent metagenome</name>
    <dbReference type="NCBI Taxonomy" id="652676"/>
    <lineage>
        <taxon>unclassified sequences</taxon>
        <taxon>metagenomes</taxon>
        <taxon>ecological metagenomes</taxon>
    </lineage>
</organism>
<feature type="domain" description="CO dehydrogenase/acetyl-CoA synthase delta subunit TIM barrel" evidence="2">
    <location>
        <begin position="33"/>
        <end position="149"/>
    </location>
</feature>
<feature type="transmembrane region" description="Helical" evidence="1">
    <location>
        <begin position="173"/>
        <end position="196"/>
    </location>
</feature>
<feature type="transmembrane region" description="Helical" evidence="1">
    <location>
        <begin position="257"/>
        <end position="280"/>
    </location>
</feature>
<evidence type="ECO:0000313" key="3">
    <source>
        <dbReference type="EMBL" id="VAX16205.1"/>
    </source>
</evidence>
<evidence type="ECO:0000259" key="2">
    <source>
        <dbReference type="Pfam" id="PF03599"/>
    </source>
</evidence>
<dbReference type="Pfam" id="PF03599">
    <property type="entry name" value="CdhD"/>
    <property type="match status" value="1"/>
</dbReference>
<keyword evidence="1" id="KW-0812">Transmembrane</keyword>
<sequence length="328" mass="35317">METGIGKTSSRLTLPDRLDHFLARVGYKRGSHRVQPGLYSVGSPDEKSDVFVTANYTLSFDAVRLSLDGIDGYILALDTSGVNVWCAAGEGTFGTDELVKRIEATGLADVVTHRKLILPQLGAPGVAAHVVKKKSGFKVRYGPVRANDLPEYIRTGKATEEMRRVRFPFRDRFALIPIELVHVIMPMIVAAIILYFAGGPMLSIGALTAILAGAILFPILLPWLPTREFSTKGFILGGAVALPFALAAIMGDPSRSLIVSIAWGLVYLLAMPSITAFLALNFSGASTYSSRTGVKREIAKYVPGMAYSFLGAVAIMIGLVVINILEVM</sequence>
<dbReference type="EMBL" id="UOGE01000004">
    <property type="protein sequence ID" value="VAX16205.1"/>
    <property type="molecule type" value="Genomic_DNA"/>
</dbReference>
<feature type="transmembrane region" description="Helical" evidence="1">
    <location>
        <begin position="301"/>
        <end position="325"/>
    </location>
</feature>
<evidence type="ECO:0000256" key="1">
    <source>
        <dbReference type="SAM" id="Phobius"/>
    </source>
</evidence>